<gene>
    <name evidence="4" type="ORF">CEV34_3022</name>
    <name evidence="3" type="ORF">EHE22_16235</name>
</gene>
<dbReference type="Proteomes" id="UP000216188">
    <property type="component" value="Unassembled WGS sequence"/>
</dbReference>
<keyword evidence="3" id="KW-0067">ATP-binding</keyword>
<evidence type="ECO:0000313" key="5">
    <source>
        <dbReference type="Proteomes" id="UP000216188"/>
    </source>
</evidence>
<keyword evidence="5" id="KW-1185">Reference proteome</keyword>
<name>A0A256GDW9_9HYPH</name>
<dbReference type="AlphaFoldDB" id="A0A256GDW9"/>
<accession>A0A256GDW9</accession>
<dbReference type="Proteomes" id="UP000526233">
    <property type="component" value="Unassembled WGS sequence"/>
</dbReference>
<dbReference type="GO" id="GO:0005524">
    <property type="term" value="F:ATP binding"/>
    <property type="evidence" value="ECO:0007669"/>
    <property type="project" value="UniProtKB-KW"/>
</dbReference>
<dbReference type="GO" id="GO:0016887">
    <property type="term" value="F:ATP hydrolysis activity"/>
    <property type="evidence" value="ECO:0007669"/>
    <property type="project" value="InterPro"/>
</dbReference>
<dbReference type="Pfam" id="PF13401">
    <property type="entry name" value="AAA_22"/>
    <property type="match status" value="1"/>
</dbReference>
<feature type="compositionally biased region" description="Basic residues" evidence="1">
    <location>
        <begin position="336"/>
        <end position="348"/>
    </location>
</feature>
<dbReference type="InterPro" id="IPR049945">
    <property type="entry name" value="AAA_22"/>
</dbReference>
<protein>
    <submittedName>
        <fullName evidence="4">AAA domain protein</fullName>
    </submittedName>
    <submittedName>
        <fullName evidence="3">ATP-binding protein</fullName>
    </submittedName>
</protein>
<dbReference type="SUPFAM" id="SSF52540">
    <property type="entry name" value="P-loop containing nucleoside triphosphate hydrolases"/>
    <property type="match status" value="1"/>
</dbReference>
<dbReference type="Gene3D" id="3.40.50.300">
    <property type="entry name" value="P-loop containing nucleotide triphosphate hydrolases"/>
    <property type="match status" value="1"/>
</dbReference>
<dbReference type="EMBL" id="PKQI01000003">
    <property type="protein sequence ID" value="NNV21968.1"/>
    <property type="molecule type" value="Genomic_DNA"/>
</dbReference>
<keyword evidence="3" id="KW-0547">Nucleotide-binding</keyword>
<evidence type="ECO:0000313" key="6">
    <source>
        <dbReference type="Proteomes" id="UP000526233"/>
    </source>
</evidence>
<sequence length="348" mass="38362">MSNVLSTFIDGDVGPLTEIRKKLRSQYLATGRDHDLELAYRELMNGRFSGTLPGQEPEGRLLTVTGTTGAGKTMAVDRLLTRDPGGFAAAGRVLRIVAPVPFSLKGLGRCLLAALGYPLLRDLTVTAVWERVDAQLAVQNPALIIIDEIQHADIILKGPTSTVEMEIARLQDRLKSILVGPNRTTNLLLVGLPRSKRLIEQDGQLLRRNQYVNFSPLEPHGEDPVMIGEMIQKYAAVCGVPIVTDLIDDLARRLIHAAGHSLGLTLETAKAAAFHARREGAQSLAPCHFADVYQAVTDAEVTANPFLIHDWRRLNDNMTTIHHETHVDERVVPRSGRPKRAKVRRADR</sequence>
<proteinExistence type="predicted"/>
<dbReference type="EMBL" id="NNRM01000022">
    <property type="protein sequence ID" value="OYR25327.1"/>
    <property type="molecule type" value="Genomic_DNA"/>
</dbReference>
<dbReference type="InterPro" id="IPR027417">
    <property type="entry name" value="P-loop_NTPase"/>
</dbReference>
<feature type="domain" description="ORC1/DEAH AAA+ ATPase" evidence="2">
    <location>
        <begin position="60"/>
        <end position="184"/>
    </location>
</feature>
<evidence type="ECO:0000313" key="4">
    <source>
        <dbReference type="EMBL" id="OYR25327.1"/>
    </source>
</evidence>
<comment type="caution">
    <text evidence="4">The sequence shown here is derived from an EMBL/GenBank/DDBJ whole genome shotgun (WGS) entry which is preliminary data.</text>
</comment>
<reference evidence="4 5" key="1">
    <citation type="submission" date="2017-07" db="EMBL/GenBank/DDBJ databases">
        <title>Phylogenetic study on the rhizospheric bacterium Ochrobactrum sp. A44.</title>
        <authorList>
            <person name="Krzyzanowska D.M."/>
            <person name="Ossowicki A."/>
            <person name="Rajewska M."/>
            <person name="Maciag T."/>
            <person name="Kaczynski Z."/>
            <person name="Czerwicka M."/>
            <person name="Jafra S."/>
        </authorList>
    </citation>
    <scope>NUCLEOTIDE SEQUENCE [LARGE SCALE GENOMIC DNA]</scope>
    <source>
        <strain evidence="4 5">CCUG 30717</strain>
    </source>
</reference>
<evidence type="ECO:0000256" key="1">
    <source>
        <dbReference type="SAM" id="MobiDB-lite"/>
    </source>
</evidence>
<reference evidence="3 6" key="2">
    <citation type="submission" date="2018-11" db="EMBL/GenBank/DDBJ databases">
        <title>Genome sequencing and analysis.</title>
        <authorList>
            <person name="Huang Y.-T."/>
        </authorList>
    </citation>
    <scope>NUCLEOTIDE SEQUENCE [LARGE SCALE GENOMIC DNA]</scope>
    <source>
        <strain evidence="3 6">SHIN</strain>
    </source>
</reference>
<evidence type="ECO:0000313" key="3">
    <source>
        <dbReference type="EMBL" id="NNV21968.1"/>
    </source>
</evidence>
<dbReference type="RefSeq" id="WP_007874989.1">
    <property type="nucleotide sequence ID" value="NZ_CAXURC020000001.1"/>
</dbReference>
<feature type="region of interest" description="Disordered" evidence="1">
    <location>
        <begin position="328"/>
        <end position="348"/>
    </location>
</feature>
<organism evidence="4 5">
    <name type="scientific">Brucella pseudogrignonensis</name>
    <dbReference type="NCBI Taxonomy" id="419475"/>
    <lineage>
        <taxon>Bacteria</taxon>
        <taxon>Pseudomonadati</taxon>
        <taxon>Pseudomonadota</taxon>
        <taxon>Alphaproteobacteria</taxon>
        <taxon>Hyphomicrobiales</taxon>
        <taxon>Brucellaceae</taxon>
        <taxon>Brucella/Ochrobactrum group</taxon>
        <taxon>Brucella</taxon>
    </lineage>
</organism>
<evidence type="ECO:0000259" key="2">
    <source>
        <dbReference type="Pfam" id="PF13401"/>
    </source>
</evidence>